<sequence length="189" mass="20755">MSSKMTELTGSSHYAPPPSVLFGFGILSRLASPWSMASFGNFDPGQIYDGYKVVEVLYHPCTELTGSRKRDVARWTNVGGSIPVGGRSIYSSLEFPISRINTKGVVKRIRRIADSPPDLDAEGSDELDEEVEVVKNPIGQQSSTSPSQLPAKRFQVLLEASNQLFQPFLLPFLLLYQVLPTPGLPSIQK</sequence>
<evidence type="ECO:0000313" key="1">
    <source>
        <dbReference type="EMBL" id="MBW0480212.1"/>
    </source>
</evidence>
<proteinExistence type="predicted"/>
<dbReference type="EMBL" id="AVOT02005879">
    <property type="protein sequence ID" value="MBW0480212.1"/>
    <property type="molecule type" value="Genomic_DNA"/>
</dbReference>
<dbReference type="Proteomes" id="UP000765509">
    <property type="component" value="Unassembled WGS sequence"/>
</dbReference>
<organism evidence="1 2">
    <name type="scientific">Austropuccinia psidii MF-1</name>
    <dbReference type="NCBI Taxonomy" id="1389203"/>
    <lineage>
        <taxon>Eukaryota</taxon>
        <taxon>Fungi</taxon>
        <taxon>Dikarya</taxon>
        <taxon>Basidiomycota</taxon>
        <taxon>Pucciniomycotina</taxon>
        <taxon>Pucciniomycetes</taxon>
        <taxon>Pucciniales</taxon>
        <taxon>Sphaerophragmiaceae</taxon>
        <taxon>Austropuccinia</taxon>
    </lineage>
</organism>
<keyword evidence="2" id="KW-1185">Reference proteome</keyword>
<comment type="caution">
    <text evidence="1">The sequence shown here is derived from an EMBL/GenBank/DDBJ whole genome shotgun (WGS) entry which is preliminary data.</text>
</comment>
<reference evidence="1" key="1">
    <citation type="submission" date="2021-03" db="EMBL/GenBank/DDBJ databases">
        <title>Draft genome sequence of rust myrtle Austropuccinia psidii MF-1, a brazilian biotype.</title>
        <authorList>
            <person name="Quecine M.C."/>
            <person name="Pachon D.M.R."/>
            <person name="Bonatelli M.L."/>
            <person name="Correr F.H."/>
            <person name="Franceschini L.M."/>
            <person name="Leite T.F."/>
            <person name="Margarido G.R.A."/>
            <person name="Almeida C.A."/>
            <person name="Ferrarezi J.A."/>
            <person name="Labate C.A."/>
        </authorList>
    </citation>
    <scope>NUCLEOTIDE SEQUENCE</scope>
    <source>
        <strain evidence="1">MF-1</strain>
    </source>
</reference>
<evidence type="ECO:0000313" key="2">
    <source>
        <dbReference type="Proteomes" id="UP000765509"/>
    </source>
</evidence>
<protein>
    <submittedName>
        <fullName evidence="1">Uncharacterized protein</fullName>
    </submittedName>
</protein>
<accession>A0A9Q3CCI6</accession>
<dbReference type="AlphaFoldDB" id="A0A9Q3CCI6"/>
<gene>
    <name evidence="1" type="ORF">O181_019927</name>
</gene>
<name>A0A9Q3CCI6_9BASI</name>